<dbReference type="InterPro" id="IPR005467">
    <property type="entry name" value="His_kinase_dom"/>
</dbReference>
<dbReference type="SUPFAM" id="SSF63829">
    <property type="entry name" value="Calcium-dependent phosphotriesterase"/>
    <property type="match status" value="3"/>
</dbReference>
<dbReference type="InterPro" id="IPR036097">
    <property type="entry name" value="HisK_dim/P_sf"/>
</dbReference>
<dbReference type="InterPro" id="IPR003661">
    <property type="entry name" value="HisK_dim/P_dom"/>
</dbReference>
<dbReference type="CDD" id="cd16922">
    <property type="entry name" value="HATPase_EvgS-ArcB-TorS-like"/>
    <property type="match status" value="1"/>
</dbReference>
<feature type="transmembrane region" description="Helical" evidence="5">
    <location>
        <begin position="801"/>
        <end position="819"/>
    </location>
</feature>
<dbReference type="Proteomes" id="UP001056426">
    <property type="component" value="Chromosome"/>
</dbReference>
<dbReference type="PANTHER" id="PTHR43547">
    <property type="entry name" value="TWO-COMPONENT HISTIDINE KINASE"/>
    <property type="match status" value="1"/>
</dbReference>
<dbReference type="CDD" id="cd00082">
    <property type="entry name" value="HisKA"/>
    <property type="match status" value="1"/>
</dbReference>
<gene>
    <name evidence="8" type="ORF">M9189_09040</name>
</gene>
<sequence>MYLLLLVASSGFAGSLPAVPVTLRHYSSTNRIPDVSIQSIYEDKIGILWLGVESSGLVKFDGKSYTYYKNDPEDSTTLTSNYPLSILEDRDGYIWVATHSGLNKLDRFTDRVKRYINNEKDANSITSNSVNKIIADKNGRLWFGTTNGVNILVPGTDNFIHFLHNTDSLRPSLNTEITNMHIDAMGNIWIGTNINGLFMVGPDTYNMAPDKWAKSINQLSTENDANIKNWPYVATPNDLNQIKGLASTKDADTLWVSSTTGLYILHQKTGRIERYSFSSPGYAHLSHMQYYSLLLDNENVLWAGTANSGLVVINLNTGNTSHLYAEEHEHNQLMSNAIRDIIESRDGLIWIATKFAGLHYYDKRQRTIAHVKKGGTVNNWLSDNFVLSICADGEDDLWVGTKQGGLCRYDRSTFTYKWYLADGKPGSLLSNRVEAIAEEENGTIWVGTDEGLYEYIREKDKFVKHLHQYVKNIYITDDGYIWIGAPSGLFRFSITEKKLSAPDSKHKGFFNTQGNLSISRVMKDSRGVLWIGTNSNGLYEYHEDTDYLKNHMPNKADQYSISGNQVRAIYEDKLGRLWIGTKSDGLNLYDRGTGRFFHKSSPRNLPSNTVYNILEDSNGRLWMGTHSGISMYNPNKEMFVNFADHHGLQGLIFESNAFAKNKQGKFFMGGANGMNVFSPDEITYKTQHPPLIITKFEIYNKLKDKDIFQFKRYELSRQDNYISFEFAILDYTDPQENQFAYMLEPFDNDWVYSENRNFASYTNLPPGTYRFKVKGANSDKVWNDDPMEIEIVIPAPIWEKAWFFPLVLVLIVTILFIVWQMRVSASRKRENILKKEVAERTQDLEEAYHKLEESNRQVEKHNRALRLQRDRITRQNLELKAHRQNLELMVAERTKDLEEAKDKAEESDRLKSAFLANMSHEIRTPLNAIMGFIDILEANELDPEERKTVNAIIQTNSDNLLQLINDIIDISIIEANQLVIRKKEFDFHAFLYEIEMRYNAHKDLRNKDVAIIREIPDGVEELNVYSDQMRLRQIYNNLINNAIKFTDRGHIKFGYKLQDQDTLLCFVEDTGIGISEENINKIFRRFHKIEPTAAKVHRGTGLGLSISKNLSELLGGRIWVDSIPGNGSTFFFTIPIR</sequence>
<evidence type="ECO:0000256" key="1">
    <source>
        <dbReference type="ARBA" id="ARBA00000085"/>
    </source>
</evidence>
<dbReference type="InterPro" id="IPR015943">
    <property type="entry name" value="WD40/YVTN_repeat-like_dom_sf"/>
</dbReference>
<dbReference type="SMART" id="SM00388">
    <property type="entry name" value="HisKA"/>
    <property type="match status" value="1"/>
</dbReference>
<comment type="catalytic activity">
    <reaction evidence="1">
        <text>ATP + protein L-histidine = ADP + protein N-phospho-L-histidine.</text>
        <dbReference type="EC" id="2.7.13.3"/>
    </reaction>
</comment>
<dbReference type="GO" id="GO:0000155">
    <property type="term" value="F:phosphorelay sensor kinase activity"/>
    <property type="evidence" value="ECO:0007669"/>
    <property type="project" value="InterPro"/>
</dbReference>
<keyword evidence="4" id="KW-0175">Coiled coil</keyword>
<dbReference type="Pfam" id="PF00512">
    <property type="entry name" value="HisKA"/>
    <property type="match status" value="1"/>
</dbReference>
<dbReference type="Gene3D" id="2.130.10.10">
    <property type="entry name" value="YVTN repeat-like/Quinoprotein amine dehydrogenase"/>
    <property type="match status" value="4"/>
</dbReference>
<dbReference type="SUPFAM" id="SSF47384">
    <property type="entry name" value="Homodimeric domain of signal transducing histidine kinase"/>
    <property type="match status" value="1"/>
</dbReference>
<dbReference type="EMBL" id="CP098400">
    <property type="protein sequence ID" value="URW78998.1"/>
    <property type="molecule type" value="Genomic_DNA"/>
</dbReference>
<dbReference type="PRINTS" id="PR00344">
    <property type="entry name" value="BCTRLSENSOR"/>
</dbReference>
<evidence type="ECO:0000256" key="2">
    <source>
        <dbReference type="ARBA" id="ARBA00012438"/>
    </source>
</evidence>
<feature type="coiled-coil region" evidence="4">
    <location>
        <begin position="834"/>
        <end position="910"/>
    </location>
</feature>
<dbReference type="PROSITE" id="PS50109">
    <property type="entry name" value="HIS_KIN"/>
    <property type="match status" value="1"/>
</dbReference>
<evidence type="ECO:0000256" key="4">
    <source>
        <dbReference type="SAM" id="Coils"/>
    </source>
</evidence>
<evidence type="ECO:0000313" key="9">
    <source>
        <dbReference type="Proteomes" id="UP001056426"/>
    </source>
</evidence>
<dbReference type="Pfam" id="PF07495">
    <property type="entry name" value="Y_Y_Y"/>
    <property type="match status" value="1"/>
</dbReference>
<dbReference type="FunFam" id="3.30.565.10:FF:000010">
    <property type="entry name" value="Sensor histidine kinase RcsC"/>
    <property type="match status" value="1"/>
</dbReference>
<keyword evidence="6" id="KW-0732">Signal</keyword>
<accession>A0A9J6ZN99</accession>
<dbReference type="Pfam" id="PF02518">
    <property type="entry name" value="HATPase_c"/>
    <property type="match status" value="1"/>
</dbReference>
<name>A0A9J6ZN99_9BACT</name>
<dbReference type="Pfam" id="PF07494">
    <property type="entry name" value="Reg_prop"/>
    <property type="match status" value="6"/>
</dbReference>
<keyword evidence="5" id="KW-0472">Membrane</keyword>
<dbReference type="InterPro" id="IPR011110">
    <property type="entry name" value="Reg_prop"/>
</dbReference>
<evidence type="ECO:0000313" key="8">
    <source>
        <dbReference type="EMBL" id="URW78998.1"/>
    </source>
</evidence>
<keyword evidence="8" id="KW-0067">ATP-binding</keyword>
<reference evidence="8" key="2">
    <citation type="submission" date="2022-06" db="EMBL/GenBank/DDBJ databases">
        <title>Xiashengella guii gen. nov. sp. nov., a bacterium isolated form anaerobic digestion tank.</title>
        <authorList>
            <person name="Huang H."/>
        </authorList>
    </citation>
    <scope>NUCLEOTIDE SEQUENCE</scope>
    <source>
        <strain evidence="8">Ai-910</strain>
    </source>
</reference>
<dbReference type="KEGG" id="alkq:M9189_09040"/>
<dbReference type="InterPro" id="IPR004358">
    <property type="entry name" value="Sig_transdc_His_kin-like_C"/>
</dbReference>
<keyword evidence="5" id="KW-1133">Transmembrane helix</keyword>
<dbReference type="RefSeq" id="WP_250722517.1">
    <property type="nucleotide sequence ID" value="NZ_CP098400.1"/>
</dbReference>
<evidence type="ECO:0000256" key="3">
    <source>
        <dbReference type="ARBA" id="ARBA00022553"/>
    </source>
</evidence>
<dbReference type="InterPro" id="IPR011123">
    <property type="entry name" value="Y_Y_Y"/>
</dbReference>
<organism evidence="8 9">
    <name type="scientific">Xiashengella succiniciproducens</name>
    <dbReference type="NCBI Taxonomy" id="2949635"/>
    <lineage>
        <taxon>Bacteria</taxon>
        <taxon>Pseudomonadati</taxon>
        <taxon>Bacteroidota</taxon>
        <taxon>Bacteroidia</taxon>
        <taxon>Marinilabiliales</taxon>
        <taxon>Marinilabiliaceae</taxon>
        <taxon>Xiashengella</taxon>
    </lineage>
</organism>
<dbReference type="Gene3D" id="2.60.40.10">
    <property type="entry name" value="Immunoglobulins"/>
    <property type="match status" value="1"/>
</dbReference>
<dbReference type="InterPro" id="IPR013783">
    <property type="entry name" value="Ig-like_fold"/>
</dbReference>
<keyword evidence="5" id="KW-0812">Transmembrane</keyword>
<dbReference type="InterPro" id="IPR036890">
    <property type="entry name" value="HATPase_C_sf"/>
</dbReference>
<dbReference type="SMART" id="SM00387">
    <property type="entry name" value="HATPase_c"/>
    <property type="match status" value="1"/>
</dbReference>
<keyword evidence="3" id="KW-0597">Phosphoprotein</keyword>
<keyword evidence="9" id="KW-1185">Reference proteome</keyword>
<evidence type="ECO:0000256" key="5">
    <source>
        <dbReference type="SAM" id="Phobius"/>
    </source>
</evidence>
<dbReference type="SUPFAM" id="SSF55874">
    <property type="entry name" value="ATPase domain of HSP90 chaperone/DNA topoisomerase II/histidine kinase"/>
    <property type="match status" value="1"/>
</dbReference>
<evidence type="ECO:0000259" key="7">
    <source>
        <dbReference type="PROSITE" id="PS50109"/>
    </source>
</evidence>
<proteinExistence type="predicted"/>
<feature type="signal peptide" evidence="6">
    <location>
        <begin position="1"/>
        <end position="18"/>
    </location>
</feature>
<reference evidence="8" key="1">
    <citation type="submission" date="2022-05" db="EMBL/GenBank/DDBJ databases">
        <authorList>
            <person name="Sun X."/>
        </authorList>
    </citation>
    <scope>NUCLEOTIDE SEQUENCE</scope>
    <source>
        <strain evidence="8">Ai-910</strain>
    </source>
</reference>
<feature type="domain" description="Histidine kinase" evidence="7">
    <location>
        <begin position="917"/>
        <end position="1137"/>
    </location>
</feature>
<dbReference type="PANTHER" id="PTHR43547:SF2">
    <property type="entry name" value="HYBRID SIGNAL TRANSDUCTION HISTIDINE KINASE C"/>
    <property type="match status" value="1"/>
</dbReference>
<dbReference type="EC" id="2.7.13.3" evidence="2"/>
<evidence type="ECO:0000256" key="6">
    <source>
        <dbReference type="SAM" id="SignalP"/>
    </source>
</evidence>
<dbReference type="GO" id="GO:0005524">
    <property type="term" value="F:ATP binding"/>
    <property type="evidence" value="ECO:0007669"/>
    <property type="project" value="UniProtKB-KW"/>
</dbReference>
<dbReference type="Gene3D" id="3.30.565.10">
    <property type="entry name" value="Histidine kinase-like ATPase, C-terminal domain"/>
    <property type="match status" value="1"/>
</dbReference>
<dbReference type="InterPro" id="IPR003594">
    <property type="entry name" value="HATPase_dom"/>
</dbReference>
<dbReference type="Gene3D" id="1.10.287.130">
    <property type="match status" value="1"/>
</dbReference>
<feature type="chain" id="PRO_5039915327" description="histidine kinase" evidence="6">
    <location>
        <begin position="19"/>
        <end position="1137"/>
    </location>
</feature>
<protein>
    <recommendedName>
        <fullName evidence="2">histidine kinase</fullName>
        <ecNumber evidence="2">2.7.13.3</ecNumber>
    </recommendedName>
</protein>
<dbReference type="AlphaFoldDB" id="A0A9J6ZN99"/>
<keyword evidence="8" id="KW-0547">Nucleotide-binding</keyword>